<keyword evidence="1" id="KW-0732">Signal</keyword>
<proteinExistence type="predicted"/>
<evidence type="ECO:0000313" key="3">
    <source>
        <dbReference type="Proteomes" id="UP000608071"/>
    </source>
</evidence>
<keyword evidence="3" id="KW-1185">Reference proteome</keyword>
<comment type="caution">
    <text evidence="2">The sequence shown here is derived from an EMBL/GenBank/DDBJ whole genome shotgun (WGS) entry which is preliminary data.</text>
</comment>
<evidence type="ECO:0000313" key="2">
    <source>
        <dbReference type="EMBL" id="MBD7970297.1"/>
    </source>
</evidence>
<evidence type="ECO:0000256" key="1">
    <source>
        <dbReference type="SAM" id="SignalP"/>
    </source>
</evidence>
<reference evidence="2 3" key="1">
    <citation type="submission" date="2020-08" db="EMBL/GenBank/DDBJ databases">
        <title>A Genomic Blueprint of the Chicken Gut Microbiome.</title>
        <authorList>
            <person name="Gilroy R."/>
            <person name="Ravi A."/>
            <person name="Getino M."/>
            <person name="Pursley I."/>
            <person name="Horton D.L."/>
            <person name="Alikhan N.-F."/>
            <person name="Baker D."/>
            <person name="Gharbi K."/>
            <person name="Hall N."/>
            <person name="Watson M."/>
            <person name="Adriaenssens E.M."/>
            <person name="Foster-Nyarko E."/>
            <person name="Jarju S."/>
            <person name="Secka A."/>
            <person name="Antonio M."/>
            <person name="Oren A."/>
            <person name="Chaudhuri R."/>
            <person name="La Ragione R.M."/>
            <person name="Hildebrand F."/>
            <person name="Pallen M.J."/>
        </authorList>
    </citation>
    <scope>NUCLEOTIDE SEQUENCE [LARGE SCALE GENOMIC DNA]</scope>
    <source>
        <strain evidence="2 3">Sa2BVA9</strain>
    </source>
</reference>
<dbReference type="RefSeq" id="WP_191803246.1">
    <property type="nucleotide sequence ID" value="NZ_JACSQL010000011.1"/>
</dbReference>
<protein>
    <submittedName>
        <fullName evidence="2">Uncharacterized protein</fullName>
    </submittedName>
</protein>
<feature type="signal peptide" evidence="1">
    <location>
        <begin position="1"/>
        <end position="27"/>
    </location>
</feature>
<dbReference type="EMBL" id="JACSQL010000011">
    <property type="protein sequence ID" value="MBD7970297.1"/>
    <property type="molecule type" value="Genomic_DNA"/>
</dbReference>
<organism evidence="2 3">
    <name type="scientific">Paenibacillus gallinarum</name>
    <dbReference type="NCBI Taxonomy" id="2762232"/>
    <lineage>
        <taxon>Bacteria</taxon>
        <taxon>Bacillati</taxon>
        <taxon>Bacillota</taxon>
        <taxon>Bacilli</taxon>
        <taxon>Bacillales</taxon>
        <taxon>Paenibacillaceae</taxon>
        <taxon>Paenibacillus</taxon>
    </lineage>
</organism>
<gene>
    <name evidence="2" type="ORF">H9647_19715</name>
</gene>
<feature type="chain" id="PRO_5047327611" evidence="1">
    <location>
        <begin position="28"/>
        <end position="162"/>
    </location>
</feature>
<accession>A0ABR8T3E2</accession>
<dbReference type="Proteomes" id="UP000608071">
    <property type="component" value="Unassembled WGS sequence"/>
</dbReference>
<name>A0ABR8T3E2_9BACL</name>
<sequence>MKKFKKSSLITAAIVATMSLSSSSVFAADIVVPTTSVPESSNSVVAPPTIVDSSNSNVLPRTSYLVIDNANLNAGGNSWNQPSGFNHARLYVSNTSSKSLTITVSYKSGSGKVKLESYLISAKSSETVTIADASGHTFYVDYSTSDGTVSGKINVRVSDVEF</sequence>